<proteinExistence type="predicted"/>
<dbReference type="Proteomes" id="UP000006242">
    <property type="component" value="Unassembled WGS sequence"/>
</dbReference>
<keyword evidence="7" id="KW-1185">Reference proteome</keyword>
<accession>U2FPZ2</accession>
<keyword evidence="3 5" id="KW-1133">Transmembrane helix</keyword>
<evidence type="ECO:0000256" key="3">
    <source>
        <dbReference type="ARBA" id="ARBA00022989"/>
    </source>
</evidence>
<evidence type="ECO:0000256" key="4">
    <source>
        <dbReference type="ARBA" id="ARBA00023136"/>
    </source>
</evidence>
<protein>
    <submittedName>
        <fullName evidence="6">Uncharacterized protein</fullName>
    </submittedName>
</protein>
<evidence type="ECO:0000256" key="2">
    <source>
        <dbReference type="ARBA" id="ARBA00022692"/>
    </source>
</evidence>
<dbReference type="GO" id="GO:0005886">
    <property type="term" value="C:plasma membrane"/>
    <property type="evidence" value="ECO:0007669"/>
    <property type="project" value="InterPro"/>
</dbReference>
<dbReference type="STRING" id="1033802.SSPSH_002991"/>
<feature type="transmembrane region" description="Helical" evidence="5">
    <location>
        <begin position="156"/>
        <end position="174"/>
    </location>
</feature>
<evidence type="ECO:0000313" key="6">
    <source>
        <dbReference type="EMBL" id="ERJ18214.1"/>
    </source>
</evidence>
<dbReference type="Pfam" id="PF10755">
    <property type="entry name" value="DUF2585"/>
    <property type="match status" value="1"/>
</dbReference>
<reference evidence="6 7" key="2">
    <citation type="journal article" date="2013" name="PLoS ONE">
        <title>INDIGO - INtegrated Data Warehouse of MIcrobial GenOmes with Examples from the Red Sea Extremophiles.</title>
        <authorList>
            <person name="Alam I."/>
            <person name="Antunes A."/>
            <person name="Kamau A.A."/>
            <person name="Ba Alawi W."/>
            <person name="Kalkatawi M."/>
            <person name="Stingl U."/>
            <person name="Bajic V.B."/>
        </authorList>
    </citation>
    <scope>NUCLEOTIDE SEQUENCE [LARGE SCALE GENOMIC DNA]</scope>
    <source>
        <strain evidence="6 7">E1L3A</strain>
    </source>
</reference>
<name>U2FPZ2_9GAMM</name>
<dbReference type="InterPro" id="IPR019691">
    <property type="entry name" value="DUF2585"/>
</dbReference>
<keyword evidence="2 5" id="KW-0812">Transmembrane</keyword>
<dbReference type="EMBL" id="AFNV02000022">
    <property type="protein sequence ID" value="ERJ18214.1"/>
    <property type="molecule type" value="Genomic_DNA"/>
</dbReference>
<organism evidence="6 7">
    <name type="scientific">Salinisphaera shabanensis E1L3A</name>
    <dbReference type="NCBI Taxonomy" id="1033802"/>
    <lineage>
        <taxon>Bacteria</taxon>
        <taxon>Pseudomonadati</taxon>
        <taxon>Pseudomonadota</taxon>
        <taxon>Gammaproteobacteria</taxon>
        <taxon>Salinisphaerales</taxon>
        <taxon>Salinisphaeraceae</taxon>
        <taxon>Salinisphaera</taxon>
    </lineage>
</organism>
<reference evidence="6 7" key="1">
    <citation type="journal article" date="2011" name="J. Bacteriol.">
        <title>Genome sequence of Salinisphaera shabanensis, a gammaproteobacterium from the harsh, variable environment of the brine-seawater interface of the Shaban Deep in the Red Sea.</title>
        <authorList>
            <person name="Antunes A."/>
            <person name="Alam I."/>
            <person name="Bajic V.B."/>
            <person name="Stingl U."/>
        </authorList>
    </citation>
    <scope>NUCLEOTIDE SEQUENCE [LARGE SCALE GENOMIC DNA]</scope>
    <source>
        <strain evidence="6 7">E1L3A</strain>
    </source>
</reference>
<evidence type="ECO:0000256" key="1">
    <source>
        <dbReference type="ARBA" id="ARBA00022475"/>
    </source>
</evidence>
<dbReference type="AlphaFoldDB" id="U2FPZ2"/>
<sequence>MMRSGLFDARHMRTPATPLCVAVVLAILCAQALALLAMGHPLICECGYVALWHGAASGPQTSQHLTDWYSFTHVEHGLLFYALITLLLAGAPFRTVVLIAFGVEAVWELVENTPLIMDRYRQTALAAGYFGDSVVNSIGDTLSMALGLAIARIAPVRVSLVLVVAMECLLLFAIRDNLTLNIIQLIYPLEAINQWQAGG</sequence>
<keyword evidence="4 5" id="KW-0472">Membrane</keyword>
<keyword evidence="1" id="KW-1003">Cell membrane</keyword>
<gene>
    <name evidence="6" type="ORF">SSPSH_002991</name>
</gene>
<feature type="transmembrane region" description="Helical" evidence="5">
    <location>
        <begin position="78"/>
        <end position="103"/>
    </location>
</feature>
<evidence type="ECO:0000313" key="7">
    <source>
        <dbReference type="Proteomes" id="UP000006242"/>
    </source>
</evidence>
<dbReference type="eggNOG" id="ENOG502ZZUX">
    <property type="taxonomic scope" value="Bacteria"/>
</dbReference>
<comment type="caution">
    <text evidence="6">The sequence shown here is derived from an EMBL/GenBank/DDBJ whole genome shotgun (WGS) entry which is preliminary data.</text>
</comment>
<evidence type="ECO:0000256" key="5">
    <source>
        <dbReference type="SAM" id="Phobius"/>
    </source>
</evidence>